<dbReference type="EMBL" id="CP130953">
    <property type="protein sequence ID" value="WLF44372.1"/>
    <property type="molecule type" value="Genomic_DNA"/>
</dbReference>
<reference evidence="8" key="2">
    <citation type="submission" date="2023-07" db="EMBL/GenBank/DDBJ databases">
        <title>Genomic analysis of Rhodococcus opacus VOC-14 with glycol ethers degradation activity.</title>
        <authorList>
            <person name="Narkevich D.A."/>
            <person name="Hlushen A.M."/>
            <person name="Akhremchuk A.E."/>
            <person name="Sikolenko M.A."/>
            <person name="Valentovich L.N."/>
        </authorList>
    </citation>
    <scope>NUCLEOTIDE SEQUENCE</scope>
    <source>
        <strain evidence="8">VOC-14</strain>
    </source>
</reference>
<dbReference type="PANTHER" id="PTHR22981:SF7">
    <property type="entry name" value="3-HYDROXYISOBUTYRATE DEHYDROGENASE, MITOCHONDRIAL"/>
    <property type="match status" value="1"/>
</dbReference>
<evidence type="ECO:0000313" key="9">
    <source>
        <dbReference type="Proteomes" id="UP001066327"/>
    </source>
</evidence>
<dbReference type="InterPro" id="IPR013328">
    <property type="entry name" value="6PGD_dom2"/>
</dbReference>
<dbReference type="Proteomes" id="UP001231166">
    <property type="component" value="Chromosome"/>
</dbReference>
<evidence type="ECO:0000259" key="6">
    <source>
        <dbReference type="Pfam" id="PF14833"/>
    </source>
</evidence>
<feature type="domain" description="6-phosphogluconate dehydrogenase NADP-binding" evidence="5">
    <location>
        <begin position="4"/>
        <end position="161"/>
    </location>
</feature>
<evidence type="ECO:0000256" key="3">
    <source>
        <dbReference type="ARBA" id="ARBA00023027"/>
    </source>
</evidence>
<dbReference type="Gene3D" id="3.40.50.720">
    <property type="entry name" value="NAD(P)-binding Rossmann-like Domain"/>
    <property type="match status" value="1"/>
</dbReference>
<dbReference type="InterPro" id="IPR015815">
    <property type="entry name" value="HIBADH-related"/>
</dbReference>
<evidence type="ECO:0000256" key="2">
    <source>
        <dbReference type="ARBA" id="ARBA00023002"/>
    </source>
</evidence>
<dbReference type="PANTHER" id="PTHR22981">
    <property type="entry name" value="3-HYDROXYISOBUTYRATE DEHYDROGENASE-RELATED"/>
    <property type="match status" value="1"/>
</dbReference>
<dbReference type="EMBL" id="JAPWIS010000021">
    <property type="protein sequence ID" value="MCZ4588245.1"/>
    <property type="molecule type" value="Genomic_DNA"/>
</dbReference>
<keyword evidence="2 8" id="KW-0560">Oxidoreductase</keyword>
<dbReference type="Pfam" id="PF03446">
    <property type="entry name" value="NAD_binding_2"/>
    <property type="match status" value="1"/>
</dbReference>
<dbReference type="RefSeq" id="WP_182624942.1">
    <property type="nucleotide sequence ID" value="NZ_CP130953.1"/>
</dbReference>
<organism evidence="8 10">
    <name type="scientific">Rhodococcus opacus</name>
    <name type="common">Nocardia opaca</name>
    <dbReference type="NCBI Taxonomy" id="37919"/>
    <lineage>
        <taxon>Bacteria</taxon>
        <taxon>Bacillati</taxon>
        <taxon>Actinomycetota</taxon>
        <taxon>Actinomycetes</taxon>
        <taxon>Mycobacteriales</taxon>
        <taxon>Nocardiaceae</taxon>
        <taxon>Rhodococcus</taxon>
    </lineage>
</organism>
<dbReference type="SUPFAM" id="SSF51735">
    <property type="entry name" value="NAD(P)-binding Rossmann-fold domains"/>
    <property type="match status" value="1"/>
</dbReference>
<sequence>MSEKIGFIGIGAMGSAIASRLVEPFDLYVNDRNRVAADELVAAGATFTEAAEIAGTCRVVFLCLPAPTHVDQLLFGDEGIAKDLAAGTVVVDITTGTPTADYQVVAALGERGVKFLDSPIGGGVRRAREGTATLMVGGDDDVFAEVVEVLKAVTPDVHHVGPVGAGHAMKLVNNLLNSCNRFAALEAIRLGQACGIEQSTVVAVLNSSTGRNYTTEYTFPTLLSEPDYKLQGFTLDLMRKDVHLANELAASMDHATPIGHLVEEMTETAIERFGGDADQSQLMAEWYPRG</sequence>
<dbReference type="GO" id="GO:0016616">
    <property type="term" value="F:oxidoreductase activity, acting on the CH-OH group of donors, NAD or NADP as acceptor"/>
    <property type="evidence" value="ECO:0007669"/>
    <property type="project" value="TreeGrafter"/>
</dbReference>
<evidence type="ECO:0000256" key="1">
    <source>
        <dbReference type="ARBA" id="ARBA00009080"/>
    </source>
</evidence>
<feature type="domain" description="3-hydroxyisobutyrate dehydrogenase-like NAD-binding" evidence="6">
    <location>
        <begin position="164"/>
        <end position="283"/>
    </location>
</feature>
<reference evidence="7" key="1">
    <citation type="submission" date="2022-12" db="EMBL/GenBank/DDBJ databases">
        <authorList>
            <person name="Krivoruchko A.V."/>
            <person name="Elkin A."/>
        </authorList>
    </citation>
    <scope>NUCLEOTIDE SEQUENCE</scope>
    <source>
        <strain evidence="7">IEGM 249</strain>
    </source>
</reference>
<keyword evidence="9" id="KW-1185">Reference proteome</keyword>
<evidence type="ECO:0000259" key="5">
    <source>
        <dbReference type="Pfam" id="PF03446"/>
    </source>
</evidence>
<dbReference type="AlphaFoldDB" id="A0AAX3Y505"/>
<dbReference type="InterPro" id="IPR029154">
    <property type="entry name" value="HIBADH-like_NADP-bd"/>
</dbReference>
<dbReference type="InterPro" id="IPR008927">
    <property type="entry name" value="6-PGluconate_DH-like_C_sf"/>
</dbReference>
<evidence type="ECO:0000256" key="4">
    <source>
        <dbReference type="PIRSR" id="PIRSR000103-1"/>
    </source>
</evidence>
<dbReference type="GO" id="GO:0051287">
    <property type="term" value="F:NAD binding"/>
    <property type="evidence" value="ECO:0007669"/>
    <property type="project" value="InterPro"/>
</dbReference>
<dbReference type="Proteomes" id="UP001066327">
    <property type="component" value="Unassembled WGS sequence"/>
</dbReference>
<dbReference type="GO" id="GO:0050661">
    <property type="term" value="F:NADP binding"/>
    <property type="evidence" value="ECO:0007669"/>
    <property type="project" value="InterPro"/>
</dbReference>
<name>A0AAX3Y505_RHOOP</name>
<evidence type="ECO:0000313" key="8">
    <source>
        <dbReference type="EMBL" id="WLF44372.1"/>
    </source>
</evidence>
<protein>
    <submittedName>
        <fullName evidence="8">NAD(P)-dependent oxidoreductase</fullName>
        <ecNumber evidence="8">1.1.-.-</ecNumber>
    </submittedName>
</protein>
<dbReference type="SUPFAM" id="SSF48179">
    <property type="entry name" value="6-phosphogluconate dehydrogenase C-terminal domain-like"/>
    <property type="match status" value="1"/>
</dbReference>
<accession>A0AAX3Y505</accession>
<dbReference type="InterPro" id="IPR036291">
    <property type="entry name" value="NAD(P)-bd_dom_sf"/>
</dbReference>
<dbReference type="InterPro" id="IPR006115">
    <property type="entry name" value="6PGDH_NADP-bd"/>
</dbReference>
<dbReference type="Gene3D" id="1.10.1040.10">
    <property type="entry name" value="N-(1-d-carboxylethyl)-l-norvaline Dehydrogenase, domain 2"/>
    <property type="match status" value="1"/>
</dbReference>
<proteinExistence type="inferred from homology"/>
<evidence type="ECO:0000313" key="10">
    <source>
        <dbReference type="Proteomes" id="UP001231166"/>
    </source>
</evidence>
<dbReference type="EC" id="1.1.-.-" evidence="8"/>
<comment type="similarity">
    <text evidence="1">Belongs to the HIBADH-related family.</text>
</comment>
<feature type="active site" evidence="4">
    <location>
        <position position="170"/>
    </location>
</feature>
<keyword evidence="3" id="KW-0520">NAD</keyword>
<dbReference type="Pfam" id="PF14833">
    <property type="entry name" value="NAD_binding_11"/>
    <property type="match status" value="1"/>
</dbReference>
<evidence type="ECO:0000313" key="7">
    <source>
        <dbReference type="EMBL" id="MCZ4588245.1"/>
    </source>
</evidence>
<gene>
    <name evidence="7" type="ORF">O4328_32000</name>
    <name evidence="8" type="ORF">Q5707_20560</name>
</gene>
<dbReference type="PIRSF" id="PIRSF000103">
    <property type="entry name" value="HIBADH"/>
    <property type="match status" value="1"/>
</dbReference>